<sequence length="143" mass="16248">MEEHTVGWRVRAIRGATTATENSIPAIREAVLELLGEIERRNALDFSEVISVTFSVTRDLDQIFPAAIARECPHWRNVPLLDVQQMHVEGGLPRCIRCLIYFNTPNPDQPIYHAYLRHAQSLRPDLAMHGDYHPLELSSHSLG</sequence>
<dbReference type="SUPFAM" id="SSF55298">
    <property type="entry name" value="YjgF-like"/>
    <property type="match status" value="1"/>
</dbReference>
<dbReference type="AlphaFoldDB" id="Q8DHZ0"/>
<reference evidence="4 5" key="1">
    <citation type="journal article" date="2002" name="DNA Res.">
        <title>Complete genome structure of the thermophilic cyanobacterium Thermosynechococcus elongatus BP-1.</title>
        <authorList>
            <person name="Nakamura Y."/>
            <person name="Kaneko T."/>
            <person name="Sato S."/>
            <person name="Ikeuchi M."/>
            <person name="Katoh H."/>
            <person name="Sasamoto S."/>
            <person name="Watanabe A."/>
            <person name="Iriguchi M."/>
            <person name="Kawashima K."/>
            <person name="Kimura T."/>
            <person name="Kishida Y."/>
            <person name="Kiyokawa C."/>
            <person name="Kohara M."/>
            <person name="Matsumoto M."/>
            <person name="Matsuno A."/>
            <person name="Nakazaki N."/>
            <person name="Shimpo S."/>
            <person name="Sugimoto M."/>
            <person name="Takeuchi C."/>
            <person name="Yamada M."/>
            <person name="Tabata S."/>
        </authorList>
    </citation>
    <scope>NUCLEOTIDE SEQUENCE [LARGE SCALE GENOMIC DNA]</scope>
    <source>
        <strain evidence="5">IAM M-273 / NIES-2133 / BP-1</strain>
    </source>
</reference>
<keyword evidence="2 3" id="KW-0057">Aromatic amino acid biosynthesis</keyword>
<dbReference type="GO" id="GO:0046417">
    <property type="term" value="P:chorismate metabolic process"/>
    <property type="evidence" value="ECO:0007669"/>
    <property type="project" value="TreeGrafter"/>
</dbReference>
<dbReference type="STRING" id="197221.gene:10748408"/>
<feature type="binding site" evidence="2">
    <location>
        <position position="14"/>
    </location>
    <ligand>
        <name>prephenate</name>
        <dbReference type="ChEBI" id="CHEBI:29934"/>
    </ligand>
</feature>
<dbReference type="Proteomes" id="UP000000440">
    <property type="component" value="Chromosome"/>
</dbReference>
<dbReference type="eggNOG" id="COG4401">
    <property type="taxonomic scope" value="Bacteria"/>
</dbReference>
<dbReference type="PANTHER" id="PTHR21164">
    <property type="entry name" value="CHORISMATE MUTASE"/>
    <property type="match status" value="1"/>
</dbReference>
<accession>Q8DHZ0</accession>
<proteinExistence type="predicted"/>
<protein>
    <recommendedName>
        <fullName evidence="1 3">chorismate mutase</fullName>
        <ecNumber evidence="1 3">5.4.99.5</ecNumber>
    </recommendedName>
</protein>
<dbReference type="RefSeq" id="WP_011057640.1">
    <property type="nucleotide sequence ID" value="NC_004113.1"/>
</dbReference>
<dbReference type="GO" id="GO:0009073">
    <property type="term" value="P:aromatic amino acid family biosynthetic process"/>
    <property type="evidence" value="ECO:0007669"/>
    <property type="project" value="UniProtKB-UniRule"/>
</dbReference>
<evidence type="ECO:0000313" key="4">
    <source>
        <dbReference type="EMBL" id="BAC09355.1"/>
    </source>
</evidence>
<evidence type="ECO:0000256" key="2">
    <source>
        <dbReference type="PIRSR" id="PIRSR005965-1"/>
    </source>
</evidence>
<evidence type="ECO:0000256" key="1">
    <source>
        <dbReference type="NCBIfam" id="TIGR01796"/>
    </source>
</evidence>
<dbReference type="KEGG" id="tel:tll1803"/>
<dbReference type="InterPro" id="IPR035959">
    <property type="entry name" value="RutC-like_sf"/>
</dbReference>
<dbReference type="PROSITE" id="PS51167">
    <property type="entry name" value="CHORISMATE_MUT_1"/>
    <property type="match status" value="1"/>
</dbReference>
<dbReference type="GO" id="GO:0004106">
    <property type="term" value="F:chorismate mutase activity"/>
    <property type="evidence" value="ECO:0007669"/>
    <property type="project" value="UniProtKB-UniRule"/>
</dbReference>
<keyword evidence="5" id="KW-1185">Reference proteome</keyword>
<dbReference type="InterPro" id="IPR008243">
    <property type="entry name" value="Chorismate_mutase_AroH"/>
</dbReference>
<feature type="binding site" evidence="2">
    <location>
        <position position="115"/>
    </location>
    <ligand>
        <name>prephenate</name>
        <dbReference type="ChEBI" id="CHEBI:29934"/>
    </ligand>
</feature>
<dbReference type="EnsemblBacteria" id="BAC09355">
    <property type="protein sequence ID" value="BAC09355"/>
    <property type="gene ID" value="BAC09355"/>
</dbReference>
<comment type="catalytic activity">
    <reaction evidence="3">
        <text>chorismate = prephenate</text>
        <dbReference type="Rhea" id="RHEA:13897"/>
        <dbReference type="ChEBI" id="CHEBI:29748"/>
        <dbReference type="ChEBI" id="CHEBI:29934"/>
        <dbReference type="EC" id="5.4.99.5"/>
    </reaction>
</comment>
<feature type="binding site" evidence="2">
    <location>
        <position position="97"/>
    </location>
    <ligand>
        <name>prephenate</name>
        <dbReference type="ChEBI" id="CHEBI:29934"/>
    </ligand>
</feature>
<dbReference type="PANTHER" id="PTHR21164:SF0">
    <property type="entry name" value="CHORISMATE MUTASE AROH"/>
    <property type="match status" value="1"/>
</dbReference>
<dbReference type="UniPathway" id="UPA00120">
    <property type="reaction ID" value="UER00203"/>
</dbReference>
<dbReference type="EC" id="5.4.99.5" evidence="1 3"/>
<dbReference type="GO" id="GO:0008652">
    <property type="term" value="P:amino acid biosynthetic process"/>
    <property type="evidence" value="ECO:0007669"/>
    <property type="project" value="UniProtKB-UniRule"/>
</dbReference>
<evidence type="ECO:0000313" key="5">
    <source>
        <dbReference type="Proteomes" id="UP000000440"/>
    </source>
</evidence>
<name>Q8DHZ0_THEVB</name>
<keyword evidence="2 3" id="KW-0028">Amino-acid biosynthesis</keyword>
<gene>
    <name evidence="4" type="primary">aroH</name>
</gene>
<dbReference type="NCBIfam" id="TIGR01796">
    <property type="entry name" value="CM_mono_aroH"/>
    <property type="match status" value="1"/>
</dbReference>
<dbReference type="EMBL" id="BA000039">
    <property type="protein sequence ID" value="BAC09355.1"/>
    <property type="molecule type" value="Genomic_DNA"/>
</dbReference>
<organism evidence="4 5">
    <name type="scientific">Thermosynechococcus vestitus (strain NIES-2133 / IAM M-273 / BP-1)</name>
    <dbReference type="NCBI Taxonomy" id="197221"/>
    <lineage>
        <taxon>Bacteria</taxon>
        <taxon>Bacillati</taxon>
        <taxon>Cyanobacteriota</taxon>
        <taxon>Cyanophyceae</taxon>
        <taxon>Acaryochloridales</taxon>
        <taxon>Thermosynechococcaceae</taxon>
        <taxon>Thermosynechococcus</taxon>
    </lineage>
</organism>
<dbReference type="PIRSF" id="PIRSF005965">
    <property type="entry name" value="Chor_mut_AroH"/>
    <property type="match status" value="1"/>
</dbReference>
<dbReference type="Pfam" id="PF07736">
    <property type="entry name" value="CM_1"/>
    <property type="match status" value="1"/>
</dbReference>
<evidence type="ECO:0000256" key="3">
    <source>
        <dbReference type="PROSITE-ProRule" id="PRU00514"/>
    </source>
</evidence>
<dbReference type="Gene3D" id="3.30.1330.40">
    <property type="entry name" value="RutC-like"/>
    <property type="match status" value="1"/>
</dbReference>
<keyword evidence="3" id="KW-0413">Isomerase</keyword>
<dbReference type="PATRIC" id="fig|197221.4.peg.1885"/>
<dbReference type="CDD" id="cd02185">
    <property type="entry name" value="AroH"/>
    <property type="match status" value="1"/>
</dbReference>